<evidence type="ECO:0000313" key="3">
    <source>
        <dbReference type="Proteomes" id="UP000000305"/>
    </source>
</evidence>
<feature type="compositionally biased region" description="Low complexity" evidence="1">
    <location>
        <begin position="68"/>
        <end position="79"/>
    </location>
</feature>
<protein>
    <submittedName>
        <fullName evidence="2">Uncharacterized protein</fullName>
    </submittedName>
</protein>
<keyword evidence="3" id="KW-1185">Reference proteome</keyword>
<gene>
    <name evidence="2" type="ORF">DAPPUDRAFT_102056</name>
</gene>
<dbReference type="KEGG" id="dpx:DAPPUDRAFT_102056"/>
<evidence type="ECO:0000313" key="2">
    <source>
        <dbReference type="EMBL" id="EFX81592.1"/>
    </source>
</evidence>
<accession>E9GF82</accession>
<dbReference type="AlphaFoldDB" id="E9GF82"/>
<feature type="region of interest" description="Disordered" evidence="1">
    <location>
        <begin position="67"/>
        <end position="118"/>
    </location>
</feature>
<evidence type="ECO:0000256" key="1">
    <source>
        <dbReference type="SAM" id="MobiDB-lite"/>
    </source>
</evidence>
<sequence>MNEKTVGHQARVNPVQLDQFSKSADDIKLRLVVGRHSLWVVTFFIICLPGNLQFSLQRHQLICKRSSSESGCSDSDSSAGGSGSNNFLPKGFKPDQETLCDDEDKPDEKIAHKNQPVLMKQSSHRRQLCLGLLYSCPPGLLDKRRSLYSRPQTRHGNGRRRWRLPDVTGVGNWNLVRCNNICQNMQNLQTRSTPTLTARTVAISIDSTLSHPASHEKRNLIARSPDTLQKQLSKKGKNSRRAANAFLADQANLNLEALEVTDLDALPQELEHRSKTFRGQIHDIKTIFRKQGTNLLHLKILLKSERAKKAALDKNRALFYDFLRIVDVDLNREAHNVATRPSAVVPSARPVTPEACTRPSAIALSAPVPRIVLFLTPMDELLPNNRTDPVPMESSIVDQPSIFWITNSVLTVPLPLREDTVELCQQDVAQVAVSPYLVSFDSSDEDEEVDDPLKWLNT</sequence>
<reference evidence="2 3" key="1">
    <citation type="journal article" date="2011" name="Science">
        <title>The ecoresponsive genome of Daphnia pulex.</title>
        <authorList>
            <person name="Colbourne J.K."/>
            <person name="Pfrender M.E."/>
            <person name="Gilbert D."/>
            <person name="Thomas W.K."/>
            <person name="Tucker A."/>
            <person name="Oakley T.H."/>
            <person name="Tokishita S."/>
            <person name="Aerts A."/>
            <person name="Arnold G.J."/>
            <person name="Basu M.K."/>
            <person name="Bauer D.J."/>
            <person name="Caceres C.E."/>
            <person name="Carmel L."/>
            <person name="Casola C."/>
            <person name="Choi J.H."/>
            <person name="Detter J.C."/>
            <person name="Dong Q."/>
            <person name="Dusheyko S."/>
            <person name="Eads B.D."/>
            <person name="Frohlich T."/>
            <person name="Geiler-Samerotte K.A."/>
            <person name="Gerlach D."/>
            <person name="Hatcher P."/>
            <person name="Jogdeo S."/>
            <person name="Krijgsveld J."/>
            <person name="Kriventseva E.V."/>
            <person name="Kultz D."/>
            <person name="Laforsch C."/>
            <person name="Lindquist E."/>
            <person name="Lopez J."/>
            <person name="Manak J.R."/>
            <person name="Muller J."/>
            <person name="Pangilinan J."/>
            <person name="Patwardhan R.P."/>
            <person name="Pitluck S."/>
            <person name="Pritham E.J."/>
            <person name="Rechtsteiner A."/>
            <person name="Rho M."/>
            <person name="Rogozin I.B."/>
            <person name="Sakarya O."/>
            <person name="Salamov A."/>
            <person name="Schaack S."/>
            <person name="Shapiro H."/>
            <person name="Shiga Y."/>
            <person name="Skalitzky C."/>
            <person name="Smith Z."/>
            <person name="Souvorov A."/>
            <person name="Sung W."/>
            <person name="Tang Z."/>
            <person name="Tsuchiya D."/>
            <person name="Tu H."/>
            <person name="Vos H."/>
            <person name="Wang M."/>
            <person name="Wolf Y.I."/>
            <person name="Yamagata H."/>
            <person name="Yamada T."/>
            <person name="Ye Y."/>
            <person name="Shaw J.R."/>
            <person name="Andrews J."/>
            <person name="Crease T.J."/>
            <person name="Tang H."/>
            <person name="Lucas S.M."/>
            <person name="Robertson H.M."/>
            <person name="Bork P."/>
            <person name="Koonin E.V."/>
            <person name="Zdobnov E.M."/>
            <person name="Grigoriev I.V."/>
            <person name="Lynch M."/>
            <person name="Boore J.L."/>
        </authorList>
    </citation>
    <scope>NUCLEOTIDE SEQUENCE [LARGE SCALE GENOMIC DNA]</scope>
</reference>
<name>E9GF82_DAPPU</name>
<dbReference type="PANTHER" id="PTHR34064">
    <property type="entry name" value="OS04G0672300 PROTEIN"/>
    <property type="match status" value="1"/>
</dbReference>
<dbReference type="InParanoid" id="E9GF82"/>
<organism evidence="2 3">
    <name type="scientific">Daphnia pulex</name>
    <name type="common">Water flea</name>
    <dbReference type="NCBI Taxonomy" id="6669"/>
    <lineage>
        <taxon>Eukaryota</taxon>
        <taxon>Metazoa</taxon>
        <taxon>Ecdysozoa</taxon>
        <taxon>Arthropoda</taxon>
        <taxon>Crustacea</taxon>
        <taxon>Branchiopoda</taxon>
        <taxon>Diplostraca</taxon>
        <taxon>Cladocera</taxon>
        <taxon>Anomopoda</taxon>
        <taxon>Daphniidae</taxon>
        <taxon>Daphnia</taxon>
    </lineage>
</organism>
<dbReference type="EMBL" id="GL732542">
    <property type="protein sequence ID" value="EFX81592.1"/>
    <property type="molecule type" value="Genomic_DNA"/>
</dbReference>
<dbReference type="PANTHER" id="PTHR34064:SF3">
    <property type="entry name" value="OS04G0672300 PROTEIN"/>
    <property type="match status" value="1"/>
</dbReference>
<dbReference type="HOGENOM" id="CLU_597526_0_0_1"/>
<proteinExistence type="predicted"/>
<dbReference type="Proteomes" id="UP000000305">
    <property type="component" value="Unassembled WGS sequence"/>
</dbReference>